<feature type="transmembrane region" description="Helical" evidence="9">
    <location>
        <begin position="57"/>
        <end position="79"/>
    </location>
</feature>
<dbReference type="AlphaFoldDB" id="A0A343UQZ4"/>
<keyword evidence="4 9" id="KW-0813">Transport</keyword>
<evidence type="ECO:0000256" key="3">
    <source>
        <dbReference type="ARBA" id="ARBA00021007"/>
    </source>
</evidence>
<keyword evidence="6 9" id="KW-1133">Transmembrane helix</keyword>
<evidence type="ECO:0000256" key="6">
    <source>
        <dbReference type="ARBA" id="ARBA00022989"/>
    </source>
</evidence>
<evidence type="ECO:0000256" key="7">
    <source>
        <dbReference type="ARBA" id="ARBA00023136"/>
    </source>
</evidence>
<keyword evidence="7 9" id="KW-0472">Membrane</keyword>
<dbReference type="EMBL" id="MG205526">
    <property type="protein sequence ID" value="AVG72596.1"/>
    <property type="molecule type" value="Genomic_DNA"/>
</dbReference>
<evidence type="ECO:0000256" key="8">
    <source>
        <dbReference type="ARBA" id="ARBA00049551"/>
    </source>
</evidence>
<evidence type="ECO:0000256" key="9">
    <source>
        <dbReference type="RuleBase" id="RU003640"/>
    </source>
</evidence>
<reference evidence="10" key="1">
    <citation type="submission" date="2017-10" db="EMBL/GenBank/DDBJ databases">
        <authorList>
            <person name="Banno H."/>
            <person name="Chua N.-H."/>
        </authorList>
    </citation>
    <scope>NUCLEOTIDE SEQUENCE</scope>
</reference>
<sequence length="117" mass="13039">MKLIILNITMAIAVILLLVIAIIAVSARSLMDREKASPFECGFDPKNSARLPFSMRFFLLAVLFLVFDIELALLLPLPLALESSHLTAILLSSTVFLFILILGLLHEWNEGSLDWTL</sequence>
<protein>
    <recommendedName>
        <fullName evidence="3 9">NADH-ubiquinone oxidoreductase chain 3</fullName>
        <ecNumber evidence="9">7.1.1.2</ecNumber>
    </recommendedName>
</protein>
<dbReference type="InterPro" id="IPR000440">
    <property type="entry name" value="NADH_UbQ/plastoQ_OxRdtase_su3"/>
</dbReference>
<feature type="transmembrane region" description="Helical" evidence="9">
    <location>
        <begin position="6"/>
        <end position="27"/>
    </location>
</feature>
<dbReference type="Gene3D" id="1.20.58.1610">
    <property type="entry name" value="NADH:ubiquinone/plastoquinone oxidoreductase, chain 3"/>
    <property type="match status" value="1"/>
</dbReference>
<keyword evidence="9" id="KW-0249">Electron transport</keyword>
<geneLocation type="mitochondrion" evidence="10"/>
<keyword evidence="9" id="KW-0830">Ubiquinone</keyword>
<gene>
    <name evidence="10" type="primary">ND3</name>
</gene>
<evidence type="ECO:0000313" key="10">
    <source>
        <dbReference type="EMBL" id="AVG72596.1"/>
    </source>
</evidence>
<keyword evidence="9 10" id="KW-0496">Mitochondrion</keyword>
<dbReference type="PANTHER" id="PTHR11058:SF9">
    <property type="entry name" value="NADH-UBIQUINONE OXIDOREDUCTASE CHAIN 3"/>
    <property type="match status" value="1"/>
</dbReference>
<evidence type="ECO:0000256" key="5">
    <source>
        <dbReference type="ARBA" id="ARBA00022692"/>
    </source>
</evidence>
<dbReference type="GO" id="GO:0030964">
    <property type="term" value="C:NADH dehydrogenase complex"/>
    <property type="evidence" value="ECO:0007669"/>
    <property type="project" value="TreeGrafter"/>
</dbReference>
<accession>A0A343UQZ4</accession>
<name>A0A343UQZ4_9ANNE</name>
<comment type="catalytic activity">
    <reaction evidence="8 9">
        <text>a ubiquinone + NADH + 5 H(+)(in) = a ubiquinol + NAD(+) + 4 H(+)(out)</text>
        <dbReference type="Rhea" id="RHEA:29091"/>
        <dbReference type="Rhea" id="RHEA-COMP:9565"/>
        <dbReference type="Rhea" id="RHEA-COMP:9566"/>
        <dbReference type="ChEBI" id="CHEBI:15378"/>
        <dbReference type="ChEBI" id="CHEBI:16389"/>
        <dbReference type="ChEBI" id="CHEBI:17976"/>
        <dbReference type="ChEBI" id="CHEBI:57540"/>
        <dbReference type="ChEBI" id="CHEBI:57945"/>
        <dbReference type="EC" id="7.1.1.2"/>
    </reaction>
</comment>
<dbReference type="PANTHER" id="PTHR11058">
    <property type="entry name" value="NADH-UBIQUINONE OXIDOREDUCTASE CHAIN 3"/>
    <property type="match status" value="1"/>
</dbReference>
<keyword evidence="9" id="KW-1278">Translocase</keyword>
<feature type="transmembrane region" description="Helical" evidence="9">
    <location>
        <begin position="85"/>
        <end position="105"/>
    </location>
</feature>
<keyword evidence="9" id="KW-0679">Respiratory chain</keyword>
<evidence type="ECO:0000256" key="2">
    <source>
        <dbReference type="ARBA" id="ARBA00008472"/>
    </source>
</evidence>
<organism evidence="10">
    <name type="scientific">Marphysa tamurai</name>
    <dbReference type="NCBI Taxonomy" id="2094016"/>
    <lineage>
        <taxon>Eukaryota</taxon>
        <taxon>Metazoa</taxon>
        <taxon>Spiralia</taxon>
        <taxon>Lophotrochozoa</taxon>
        <taxon>Annelida</taxon>
        <taxon>Polychaeta</taxon>
        <taxon>Errantia</taxon>
        <taxon>Eunicida</taxon>
        <taxon>Eunicidae</taxon>
        <taxon>Marphysa</taxon>
    </lineage>
</organism>
<evidence type="ECO:0000256" key="4">
    <source>
        <dbReference type="ARBA" id="ARBA00022448"/>
    </source>
</evidence>
<dbReference type="RefSeq" id="YP_009471373.1">
    <property type="nucleotide sequence ID" value="NC_037236.1"/>
</dbReference>
<comment type="similarity">
    <text evidence="2 9">Belongs to the complex I subunit 3 family.</text>
</comment>
<keyword evidence="9" id="KW-0520">NAD</keyword>
<keyword evidence="5 9" id="KW-0812">Transmembrane</keyword>
<dbReference type="EC" id="7.1.1.2" evidence="9"/>
<dbReference type="GO" id="GO:0031966">
    <property type="term" value="C:mitochondrial membrane"/>
    <property type="evidence" value="ECO:0007669"/>
    <property type="project" value="UniProtKB-SubCell"/>
</dbReference>
<dbReference type="GO" id="GO:0008137">
    <property type="term" value="F:NADH dehydrogenase (ubiquinone) activity"/>
    <property type="evidence" value="ECO:0007669"/>
    <property type="project" value="UniProtKB-UniRule"/>
</dbReference>
<dbReference type="InterPro" id="IPR038430">
    <property type="entry name" value="NDAH_ubi_oxred_su3_sf"/>
</dbReference>
<evidence type="ECO:0000256" key="1">
    <source>
        <dbReference type="ARBA" id="ARBA00004370"/>
    </source>
</evidence>
<dbReference type="GeneID" id="36279516"/>
<dbReference type="CTD" id="4537"/>
<proteinExistence type="inferred from homology"/>
<comment type="function">
    <text evidence="9">Core subunit of the mitochondrial membrane respiratory chain NADH dehydrogenase (Complex I) which catalyzes electron transfer from NADH through the respiratory chain, using ubiquinone as an electron acceptor. Essential for the catalytic activity of complex I.</text>
</comment>
<dbReference type="Pfam" id="PF00507">
    <property type="entry name" value="Oxidored_q4"/>
    <property type="match status" value="1"/>
</dbReference>
<comment type="subcellular location">
    <subcellularLocation>
        <location evidence="1">Membrane</location>
    </subcellularLocation>
    <subcellularLocation>
        <location evidence="9">Mitochondrion membrane</location>
        <topology evidence="9">Multi-pass membrane protein</topology>
    </subcellularLocation>
</comment>